<protein>
    <submittedName>
        <fullName evidence="2">Uncharacterized protein</fullName>
    </submittedName>
</protein>
<gene>
    <name evidence="2" type="ORF">KIPB_016186</name>
</gene>
<dbReference type="AlphaFoldDB" id="A0A9K3DCQ7"/>
<proteinExistence type="predicted"/>
<feature type="non-terminal residue" evidence="2">
    <location>
        <position position="1"/>
    </location>
</feature>
<dbReference type="EMBL" id="BDIP01009669">
    <property type="protein sequence ID" value="GIQ92422.1"/>
    <property type="molecule type" value="Genomic_DNA"/>
</dbReference>
<evidence type="ECO:0000313" key="3">
    <source>
        <dbReference type="Proteomes" id="UP000265618"/>
    </source>
</evidence>
<feature type="non-terminal residue" evidence="2">
    <location>
        <position position="97"/>
    </location>
</feature>
<dbReference type="Proteomes" id="UP000265618">
    <property type="component" value="Unassembled WGS sequence"/>
</dbReference>
<sequence>IYIYIYVCVCVCVCVCVSNVPLKHGRVDTKAESASSGSERERLLRRPDQHDRAMYTSLANSPAPDDTSLSRQKTLYMRGILLGYVALVQHIARDFHV</sequence>
<evidence type="ECO:0000256" key="1">
    <source>
        <dbReference type="SAM" id="MobiDB-lite"/>
    </source>
</evidence>
<reference evidence="2 3" key="1">
    <citation type="journal article" date="2018" name="PLoS ONE">
        <title>The draft genome of Kipferlia bialata reveals reductive genome evolution in fornicate parasites.</title>
        <authorList>
            <person name="Tanifuji G."/>
            <person name="Takabayashi S."/>
            <person name="Kume K."/>
            <person name="Takagi M."/>
            <person name="Nakayama T."/>
            <person name="Kamikawa R."/>
            <person name="Inagaki Y."/>
            <person name="Hashimoto T."/>
        </authorList>
    </citation>
    <scope>NUCLEOTIDE SEQUENCE [LARGE SCALE GENOMIC DNA]</scope>
    <source>
        <strain evidence="2">NY0173</strain>
    </source>
</reference>
<comment type="caution">
    <text evidence="2">The sequence shown here is derived from an EMBL/GenBank/DDBJ whole genome shotgun (WGS) entry which is preliminary data.</text>
</comment>
<name>A0A9K3DCQ7_9EUKA</name>
<evidence type="ECO:0000313" key="2">
    <source>
        <dbReference type="EMBL" id="GIQ92422.1"/>
    </source>
</evidence>
<accession>A0A9K3DCQ7</accession>
<feature type="compositionally biased region" description="Basic and acidic residues" evidence="1">
    <location>
        <begin position="38"/>
        <end position="50"/>
    </location>
</feature>
<organism evidence="2 3">
    <name type="scientific">Kipferlia bialata</name>
    <dbReference type="NCBI Taxonomy" id="797122"/>
    <lineage>
        <taxon>Eukaryota</taxon>
        <taxon>Metamonada</taxon>
        <taxon>Carpediemonas-like organisms</taxon>
        <taxon>Kipferlia</taxon>
    </lineage>
</organism>
<keyword evidence="3" id="KW-1185">Reference proteome</keyword>
<feature type="region of interest" description="Disordered" evidence="1">
    <location>
        <begin position="27"/>
        <end position="50"/>
    </location>
</feature>